<name>A0A846QQE5_9FLAO</name>
<dbReference type="Proteomes" id="UP000590442">
    <property type="component" value="Unassembled WGS sequence"/>
</dbReference>
<dbReference type="AlphaFoldDB" id="A0A846QQE5"/>
<accession>A0A846QQE5</accession>
<evidence type="ECO:0000256" key="1">
    <source>
        <dbReference type="SAM" id="Phobius"/>
    </source>
</evidence>
<keyword evidence="3" id="KW-1185">Reference proteome</keyword>
<reference evidence="2 3" key="1">
    <citation type="submission" date="2020-03" db="EMBL/GenBank/DDBJ databases">
        <title>Genomic Encyclopedia of Type Strains, Phase IV (KMG-IV): sequencing the most valuable type-strain genomes for metagenomic binning, comparative biology and taxonomic classification.</title>
        <authorList>
            <person name="Goeker M."/>
        </authorList>
    </citation>
    <scope>NUCLEOTIDE SEQUENCE [LARGE SCALE GENOMIC DNA]</scope>
    <source>
        <strain evidence="2 3">DSM 29762</strain>
    </source>
</reference>
<keyword evidence="1" id="KW-0472">Membrane</keyword>
<evidence type="ECO:0000313" key="3">
    <source>
        <dbReference type="Proteomes" id="UP000590442"/>
    </source>
</evidence>
<evidence type="ECO:0000313" key="2">
    <source>
        <dbReference type="EMBL" id="NJB70328.1"/>
    </source>
</evidence>
<keyword evidence="1" id="KW-0812">Transmembrane</keyword>
<comment type="caution">
    <text evidence="2">The sequence shown here is derived from an EMBL/GenBank/DDBJ whole genome shotgun (WGS) entry which is preliminary data.</text>
</comment>
<keyword evidence="1" id="KW-1133">Transmembrane helix</keyword>
<protein>
    <submittedName>
        <fullName evidence="2">Uncharacterized protein</fullName>
    </submittedName>
</protein>
<gene>
    <name evidence="2" type="ORF">GGR42_000790</name>
</gene>
<sequence>MNNTYFMKVMVILFVGVKLLLINEKSYKINFNA</sequence>
<organism evidence="2 3">
    <name type="scientific">Saonia flava</name>
    <dbReference type="NCBI Taxonomy" id="523696"/>
    <lineage>
        <taxon>Bacteria</taxon>
        <taxon>Pseudomonadati</taxon>
        <taxon>Bacteroidota</taxon>
        <taxon>Flavobacteriia</taxon>
        <taxon>Flavobacteriales</taxon>
        <taxon>Flavobacteriaceae</taxon>
        <taxon>Saonia</taxon>
    </lineage>
</organism>
<feature type="transmembrane region" description="Helical" evidence="1">
    <location>
        <begin position="6"/>
        <end position="22"/>
    </location>
</feature>
<dbReference type="EMBL" id="JAATJJ010000001">
    <property type="protein sequence ID" value="NJB70328.1"/>
    <property type="molecule type" value="Genomic_DNA"/>
</dbReference>
<proteinExistence type="predicted"/>